<dbReference type="Pfam" id="PF03358">
    <property type="entry name" value="FMN_red"/>
    <property type="match status" value="1"/>
</dbReference>
<dbReference type="InterPro" id="IPR051796">
    <property type="entry name" value="ISF_SsuE-like"/>
</dbReference>
<gene>
    <name evidence="4" type="ORF">IAD26_03675</name>
</gene>
<organism evidence="4 5">
    <name type="scientific">Candidatus Limenecus avicola</name>
    <dbReference type="NCBI Taxonomy" id="2840847"/>
    <lineage>
        <taxon>Bacteria</taxon>
        <taxon>Bacillati</taxon>
        <taxon>Bacillota</taxon>
        <taxon>Clostridia</taxon>
        <taxon>Eubacteriales</taxon>
        <taxon>Clostridiaceae</taxon>
        <taxon>Clostridiaceae incertae sedis</taxon>
        <taxon>Candidatus Limenecus</taxon>
    </lineage>
</organism>
<feature type="domain" description="NADPH-dependent FMN reductase-like" evidence="3">
    <location>
        <begin position="1"/>
        <end position="110"/>
    </location>
</feature>
<dbReference type="Proteomes" id="UP000886748">
    <property type="component" value="Unassembled WGS sequence"/>
</dbReference>
<comment type="caution">
    <text evidence="4">The sequence shown here is derived from an EMBL/GenBank/DDBJ whole genome shotgun (WGS) entry which is preliminary data.</text>
</comment>
<evidence type="ECO:0000256" key="2">
    <source>
        <dbReference type="ARBA" id="ARBA00022643"/>
    </source>
</evidence>
<dbReference type="EMBL" id="DVOD01000027">
    <property type="protein sequence ID" value="HIU92218.1"/>
    <property type="molecule type" value="Genomic_DNA"/>
</dbReference>
<accession>A0A9D1MZ64</accession>
<reference evidence="4" key="2">
    <citation type="journal article" date="2021" name="PeerJ">
        <title>Extensive microbial diversity within the chicken gut microbiome revealed by metagenomics and culture.</title>
        <authorList>
            <person name="Gilroy R."/>
            <person name="Ravi A."/>
            <person name="Getino M."/>
            <person name="Pursley I."/>
            <person name="Horton D.L."/>
            <person name="Alikhan N.F."/>
            <person name="Baker D."/>
            <person name="Gharbi K."/>
            <person name="Hall N."/>
            <person name="Watson M."/>
            <person name="Adriaenssens E.M."/>
            <person name="Foster-Nyarko E."/>
            <person name="Jarju S."/>
            <person name="Secka A."/>
            <person name="Antonio M."/>
            <person name="Oren A."/>
            <person name="Chaudhuri R.R."/>
            <person name="La Ragione R."/>
            <person name="Hildebrand F."/>
            <person name="Pallen M.J."/>
        </authorList>
    </citation>
    <scope>NUCLEOTIDE SEQUENCE</scope>
    <source>
        <strain evidence="4">CHK154-7741</strain>
    </source>
</reference>
<reference evidence="4" key="1">
    <citation type="submission" date="2020-10" db="EMBL/GenBank/DDBJ databases">
        <authorList>
            <person name="Gilroy R."/>
        </authorList>
    </citation>
    <scope>NUCLEOTIDE SEQUENCE</scope>
    <source>
        <strain evidence="4">CHK154-7741</strain>
    </source>
</reference>
<dbReference type="AlphaFoldDB" id="A0A9D1MZ64"/>
<evidence type="ECO:0000259" key="3">
    <source>
        <dbReference type="Pfam" id="PF03358"/>
    </source>
</evidence>
<dbReference type="InterPro" id="IPR029039">
    <property type="entry name" value="Flavoprotein-like_sf"/>
</dbReference>
<keyword evidence="1" id="KW-0285">Flavoprotein</keyword>
<dbReference type="PANTHER" id="PTHR43278">
    <property type="entry name" value="NAD(P)H-DEPENDENT FMN-CONTAINING OXIDOREDUCTASE YWQN-RELATED"/>
    <property type="match status" value="1"/>
</dbReference>
<keyword evidence="2" id="KW-0288">FMN</keyword>
<protein>
    <submittedName>
        <fullName evidence="4">Flavodoxin family protein</fullName>
    </submittedName>
</protein>
<dbReference type="InterPro" id="IPR005025">
    <property type="entry name" value="FMN_Rdtase-like_dom"/>
</dbReference>
<evidence type="ECO:0000256" key="1">
    <source>
        <dbReference type="ARBA" id="ARBA00022630"/>
    </source>
</evidence>
<dbReference type="Gene3D" id="3.40.50.360">
    <property type="match status" value="1"/>
</dbReference>
<proteinExistence type="predicted"/>
<dbReference type="SUPFAM" id="SSF52218">
    <property type="entry name" value="Flavoproteins"/>
    <property type="match status" value="1"/>
</dbReference>
<dbReference type="PANTHER" id="PTHR43278:SF2">
    <property type="entry name" value="IRON-SULFUR FLAVOPROTEIN"/>
    <property type="match status" value="1"/>
</dbReference>
<dbReference type="GO" id="GO:0016491">
    <property type="term" value="F:oxidoreductase activity"/>
    <property type="evidence" value="ECO:0007669"/>
    <property type="project" value="InterPro"/>
</dbReference>
<sequence length="177" mass="19064">MKILVLEGSPHKNGSSNLLADNFIKGAKESGHEVQIYDAAHAKIGPCMGCNACGMNGACVQKDDMSEVEKLILNSDMIVFVSPIYYFGISAQLKTLIDRFYSFNTPLMGKGLKSALIVAAWDNSEQVTSFARDHYLGICSYLGFENKGMILGGGCGTPSMTQGTKYPQAAYELGKSV</sequence>
<evidence type="ECO:0000313" key="4">
    <source>
        <dbReference type="EMBL" id="HIU92218.1"/>
    </source>
</evidence>
<evidence type="ECO:0000313" key="5">
    <source>
        <dbReference type="Proteomes" id="UP000886748"/>
    </source>
</evidence>
<name>A0A9D1MZ64_9CLOT</name>